<dbReference type="InterPro" id="IPR019135">
    <property type="entry name" value="Polycomb_protein_VEFS-Box"/>
</dbReference>
<keyword evidence="6" id="KW-0804">Transcription</keyword>
<dbReference type="CDD" id="cd21553">
    <property type="entry name" value="VEFS-box_EMF2-like"/>
    <property type="match status" value="1"/>
</dbReference>
<name>A0A7J7CAA0_TRIWF</name>
<sequence length="544" mass="62368">MYCSRLNIYFFLMQPLFLQRCLSYKRQAKYKRRIQMAISLSWNQNEGVQSHCLFPLYILLARLVSGSGIMEHAAVYRFSRACLLTSFTGVEGSSQAQGNFVLPEMNMLALEAKTGSLAVLLVSFAGVQSSQCGFNLTNSPLENIGGHCLLGKIPLLSLYTLWERSPNMKLGQRVELTSSVDMHSCFLKLSCLAEDKHISIQIPSNSAAMDISKQVQITISAEKAGAKENSPYLSYTSIDISSSSMSHIMRLRVGNVVFNYRYYNNKLQKTEVTEDFCCPFCLVKCASFKGLRYHLPSSHDLFHFEFWVTEEYQAVNVLVKTDNCRSEMLADCLDPKHQTFSFCSKRLRLQRLRNVAQNPKYVDSLVFKSNSHAGGSDLVDRSNEFVVLQYNLIPIMNVVNQYLDKDFDPLASYNLQKPENYPLNDLILVLLLKTSVEKKIPISRTLLHKRQFFHSHRTQPMTIEQIMSERDSEDEVDDDVADVEDRRLLDDFVDVAKDEKQMMHMWNSFVRKHRVLADWHIPWACEAFSRLHGHDLVQAPAVIW</sequence>
<dbReference type="EMBL" id="JAAARO010000019">
    <property type="protein sequence ID" value="KAF5731039.1"/>
    <property type="molecule type" value="Genomic_DNA"/>
</dbReference>
<evidence type="ECO:0000256" key="5">
    <source>
        <dbReference type="ARBA" id="ARBA00023015"/>
    </source>
</evidence>
<evidence type="ECO:0000256" key="3">
    <source>
        <dbReference type="ARBA" id="ARBA00022771"/>
    </source>
</evidence>
<reference evidence="10 11" key="1">
    <citation type="journal article" date="2020" name="Nat. Commun.">
        <title>Genome of Tripterygium wilfordii and identification of cytochrome P450 involved in triptolide biosynthesis.</title>
        <authorList>
            <person name="Tu L."/>
            <person name="Su P."/>
            <person name="Zhang Z."/>
            <person name="Gao L."/>
            <person name="Wang J."/>
            <person name="Hu T."/>
            <person name="Zhou J."/>
            <person name="Zhang Y."/>
            <person name="Zhao Y."/>
            <person name="Liu Y."/>
            <person name="Song Y."/>
            <person name="Tong Y."/>
            <person name="Lu Y."/>
            <person name="Yang J."/>
            <person name="Xu C."/>
            <person name="Jia M."/>
            <person name="Peters R.J."/>
            <person name="Huang L."/>
            <person name="Gao W."/>
        </authorList>
    </citation>
    <scope>NUCLEOTIDE SEQUENCE [LARGE SCALE GENOMIC DNA]</scope>
    <source>
        <strain evidence="11">cv. XIE 37</strain>
        <tissue evidence="10">Leaf</tissue>
    </source>
</reference>
<gene>
    <name evidence="10" type="ORF">HS088_TW19G00642</name>
</gene>
<keyword evidence="4" id="KW-0862">Zinc</keyword>
<evidence type="ECO:0000256" key="2">
    <source>
        <dbReference type="ARBA" id="ARBA00022723"/>
    </source>
</evidence>
<dbReference type="AlphaFoldDB" id="A0A7J7CAA0"/>
<dbReference type="PANTHER" id="PTHR22597:SF22">
    <property type="entry name" value="POLYCOMB GROUP PROTEIN EMBRYONIC FLOWER 2-RELATED"/>
    <property type="match status" value="1"/>
</dbReference>
<evidence type="ECO:0000256" key="4">
    <source>
        <dbReference type="ARBA" id="ARBA00022833"/>
    </source>
</evidence>
<evidence type="ECO:0000259" key="8">
    <source>
        <dbReference type="Pfam" id="PF23320"/>
    </source>
</evidence>
<feature type="domain" description="Polycomb protein SUZ12-like zinc finger" evidence="8">
    <location>
        <begin position="254"/>
        <end position="322"/>
    </location>
</feature>
<organism evidence="10 11">
    <name type="scientific">Tripterygium wilfordii</name>
    <name type="common">Thunder God vine</name>
    <dbReference type="NCBI Taxonomy" id="458696"/>
    <lineage>
        <taxon>Eukaryota</taxon>
        <taxon>Viridiplantae</taxon>
        <taxon>Streptophyta</taxon>
        <taxon>Embryophyta</taxon>
        <taxon>Tracheophyta</taxon>
        <taxon>Spermatophyta</taxon>
        <taxon>Magnoliopsida</taxon>
        <taxon>eudicotyledons</taxon>
        <taxon>Gunneridae</taxon>
        <taxon>Pentapetalae</taxon>
        <taxon>rosids</taxon>
        <taxon>fabids</taxon>
        <taxon>Celastrales</taxon>
        <taxon>Celastraceae</taxon>
        <taxon>Tripterygium</taxon>
    </lineage>
</organism>
<dbReference type="Pfam" id="PF09733">
    <property type="entry name" value="VEFS-Box"/>
    <property type="match status" value="1"/>
</dbReference>
<proteinExistence type="inferred from homology"/>
<feature type="domain" description="Polycomb protein VEFS-Box" evidence="7">
    <location>
        <begin position="446"/>
        <end position="540"/>
    </location>
</feature>
<evidence type="ECO:0000256" key="6">
    <source>
        <dbReference type="ARBA" id="ARBA00023163"/>
    </source>
</evidence>
<dbReference type="FunCoup" id="A0A7J7CAA0">
    <property type="interactions" value="2482"/>
</dbReference>
<keyword evidence="11" id="KW-1185">Reference proteome</keyword>
<evidence type="ECO:0000313" key="10">
    <source>
        <dbReference type="EMBL" id="KAF5731039.1"/>
    </source>
</evidence>
<dbReference type="PANTHER" id="PTHR22597">
    <property type="entry name" value="POLYCOMB GROUP PROTEIN"/>
    <property type="match status" value="1"/>
</dbReference>
<keyword evidence="2" id="KW-0479">Metal-binding</keyword>
<evidence type="ECO:0000259" key="9">
    <source>
        <dbReference type="Pfam" id="PF24663"/>
    </source>
</evidence>
<dbReference type="InterPro" id="IPR056068">
    <property type="entry name" value="EMF2-like_DUF7651"/>
</dbReference>
<dbReference type="Pfam" id="PF23320">
    <property type="entry name" value="Zn_SUZ12"/>
    <property type="match status" value="1"/>
</dbReference>
<feature type="domain" description="DUF7651" evidence="9">
    <location>
        <begin position="23"/>
        <end position="227"/>
    </location>
</feature>
<keyword evidence="3" id="KW-0863">Zinc-finger</keyword>
<protein>
    <submittedName>
        <fullName evidence="10">Polycomb group protein EMBRYONIC FLOWER 2-like isoform X3</fullName>
    </submittedName>
</protein>
<accession>A0A7J7CAA0</accession>
<dbReference type="CDD" id="cd21749">
    <property type="entry name" value="ZnB-Zn_EMF2-like"/>
    <property type="match status" value="1"/>
</dbReference>
<dbReference type="InterPro" id="IPR057540">
    <property type="entry name" value="Znf_SUZ12"/>
</dbReference>
<keyword evidence="5" id="KW-0805">Transcription regulation</keyword>
<evidence type="ECO:0000256" key="1">
    <source>
        <dbReference type="ARBA" id="ARBA00007416"/>
    </source>
</evidence>
<dbReference type="InParanoid" id="A0A7J7CAA0"/>
<evidence type="ECO:0000313" key="11">
    <source>
        <dbReference type="Proteomes" id="UP000593562"/>
    </source>
</evidence>
<dbReference type="Pfam" id="PF24663">
    <property type="entry name" value="DUF7651"/>
    <property type="match status" value="1"/>
</dbReference>
<evidence type="ECO:0000259" key="7">
    <source>
        <dbReference type="Pfam" id="PF09733"/>
    </source>
</evidence>
<comment type="similarity">
    <text evidence="1">Belongs to the VEFS (VRN2-EMF2-FIS2-SU(Z)12) family.</text>
</comment>
<dbReference type="GO" id="GO:0005634">
    <property type="term" value="C:nucleus"/>
    <property type="evidence" value="ECO:0007669"/>
    <property type="project" value="UniProtKB-ARBA"/>
</dbReference>
<dbReference type="Proteomes" id="UP000593562">
    <property type="component" value="Unassembled WGS sequence"/>
</dbReference>
<dbReference type="GO" id="GO:0008270">
    <property type="term" value="F:zinc ion binding"/>
    <property type="evidence" value="ECO:0007669"/>
    <property type="project" value="UniProtKB-KW"/>
</dbReference>
<comment type="caution">
    <text evidence="10">The sequence shown here is derived from an EMBL/GenBank/DDBJ whole genome shotgun (WGS) entry which is preliminary data.</text>
</comment>
<dbReference type="GO" id="GO:0031490">
    <property type="term" value="F:chromatin DNA binding"/>
    <property type="evidence" value="ECO:0007669"/>
    <property type="project" value="TreeGrafter"/>
</dbReference>